<dbReference type="InterPro" id="IPR024747">
    <property type="entry name" value="Pyridox_Oxase-rel"/>
</dbReference>
<dbReference type="InterPro" id="IPR016181">
    <property type="entry name" value="Acyl_CoA_acyltransferase"/>
</dbReference>
<name>A0AAE4B2P7_9ACTN</name>
<dbReference type="SUPFAM" id="SSF50475">
    <property type="entry name" value="FMN-binding split barrel"/>
    <property type="match status" value="1"/>
</dbReference>
<dbReference type="RefSeq" id="WP_307244259.1">
    <property type="nucleotide sequence ID" value="NZ_JAUSUZ010000001.1"/>
</dbReference>
<dbReference type="Gene3D" id="3.40.630.30">
    <property type="match status" value="1"/>
</dbReference>
<keyword evidence="3" id="KW-1185">Reference proteome</keyword>
<proteinExistence type="predicted"/>
<dbReference type="PANTHER" id="PTHR43610">
    <property type="entry name" value="BLL6696 PROTEIN"/>
    <property type="match status" value="1"/>
</dbReference>
<dbReference type="PROSITE" id="PS51186">
    <property type="entry name" value="GNAT"/>
    <property type="match status" value="1"/>
</dbReference>
<dbReference type="EMBL" id="JAUSUZ010000001">
    <property type="protein sequence ID" value="MDQ0369198.1"/>
    <property type="molecule type" value="Genomic_DNA"/>
</dbReference>
<gene>
    <name evidence="2" type="ORF">J2S42_005867</name>
</gene>
<reference evidence="2 3" key="1">
    <citation type="submission" date="2023-07" db="EMBL/GenBank/DDBJ databases">
        <title>Sequencing the genomes of 1000 actinobacteria strains.</title>
        <authorList>
            <person name="Klenk H.-P."/>
        </authorList>
    </citation>
    <scope>NUCLEOTIDE SEQUENCE [LARGE SCALE GENOMIC DNA]</scope>
    <source>
        <strain evidence="2 3">DSM 44709</strain>
    </source>
</reference>
<dbReference type="Gene3D" id="2.30.110.10">
    <property type="entry name" value="Electron Transport, Fmn-binding Protein, Chain A"/>
    <property type="match status" value="1"/>
</dbReference>
<dbReference type="AlphaFoldDB" id="A0AAE4B2P7"/>
<dbReference type="InterPro" id="IPR012349">
    <property type="entry name" value="Split_barrel_FMN-bd"/>
</dbReference>
<dbReference type="Proteomes" id="UP001240236">
    <property type="component" value="Unassembled WGS sequence"/>
</dbReference>
<organism evidence="2 3">
    <name type="scientific">Catenuloplanes indicus</name>
    <dbReference type="NCBI Taxonomy" id="137267"/>
    <lineage>
        <taxon>Bacteria</taxon>
        <taxon>Bacillati</taxon>
        <taxon>Actinomycetota</taxon>
        <taxon>Actinomycetes</taxon>
        <taxon>Micromonosporales</taxon>
        <taxon>Micromonosporaceae</taxon>
        <taxon>Catenuloplanes</taxon>
    </lineage>
</organism>
<protein>
    <submittedName>
        <fullName evidence="2">RimJ/RimL family protein N-acetyltransferase/nitroimidazol reductase NimA-like FMN-containing flavoprotein (Pyridoxamine 5'-phosphate oxidase superfamily)</fullName>
    </submittedName>
</protein>
<dbReference type="PANTHER" id="PTHR43610:SF1">
    <property type="entry name" value="N-ACETYLTRANSFERASE DOMAIN-CONTAINING PROTEIN"/>
    <property type="match status" value="1"/>
</dbReference>
<evidence type="ECO:0000313" key="2">
    <source>
        <dbReference type="EMBL" id="MDQ0369198.1"/>
    </source>
</evidence>
<dbReference type="InterPro" id="IPR000182">
    <property type="entry name" value="GNAT_dom"/>
</dbReference>
<dbReference type="Pfam" id="PF13302">
    <property type="entry name" value="Acetyltransf_3"/>
    <property type="match status" value="1"/>
</dbReference>
<comment type="caution">
    <text evidence="2">The sequence shown here is derived from an EMBL/GenBank/DDBJ whole genome shotgun (WGS) entry which is preliminary data.</text>
</comment>
<accession>A0AAE4B2P7</accession>
<sequence length="415" mass="46034">MGDDFTPTHRTTALRGKGRIRYDRELAYQILDETFEAHMAFVVDGEPRVLPQLIARVGDTLYLHGSTGGRPMLAARDAGLAVCVEATVLDGLVLARSQFNHSANYRSVIAHGTALPVIVAAEKERALTALVEKVAAGRSADSRPGTKKELSQTTVLALPLTEVSAKIRAHGVGEEEPGDETLPHWAGVLPLRRVRGLPEPDDALTVPVPDYLRPARGAWETPVTLRGEHVLLEPLDLVHAADLLAACGDPEIWEHLPVSAPRTLDEMRAYLRNRLAATPTVPWLQRDARTGAVIGTTSYYDIEERHRTVAIGHTYFAKSHWRTGANTESKLLLLTRAFEELGAVRVAWETDNRNVRSQRAIERLGAVKEGVLRRHKRRADGTWRDTVLYSMTAEEWPNARAALRDRLRAHHPERA</sequence>
<dbReference type="GO" id="GO:0016747">
    <property type="term" value="F:acyltransferase activity, transferring groups other than amino-acyl groups"/>
    <property type="evidence" value="ECO:0007669"/>
    <property type="project" value="InterPro"/>
</dbReference>
<evidence type="ECO:0000313" key="3">
    <source>
        <dbReference type="Proteomes" id="UP001240236"/>
    </source>
</evidence>
<dbReference type="SUPFAM" id="SSF55729">
    <property type="entry name" value="Acyl-CoA N-acyltransferases (Nat)"/>
    <property type="match status" value="1"/>
</dbReference>
<feature type="domain" description="N-acetyltransferase" evidence="1">
    <location>
        <begin position="227"/>
        <end position="394"/>
    </location>
</feature>
<dbReference type="Pfam" id="PF12900">
    <property type="entry name" value="Pyridox_ox_2"/>
    <property type="match status" value="1"/>
</dbReference>
<evidence type="ECO:0000259" key="1">
    <source>
        <dbReference type="PROSITE" id="PS51186"/>
    </source>
</evidence>